<accession>A0A2N8UDJ2</accession>
<dbReference type="Gene3D" id="1.10.3210.10">
    <property type="entry name" value="Hypothetical protein af1432"/>
    <property type="match status" value="1"/>
</dbReference>
<evidence type="ECO:0000259" key="1">
    <source>
        <dbReference type="Pfam" id="PF01966"/>
    </source>
</evidence>
<dbReference type="AlphaFoldDB" id="A0A2N8UDJ2"/>
<dbReference type="PANTHER" id="PTHR40202">
    <property type="match status" value="1"/>
</dbReference>
<gene>
    <name evidence="2" type="ORF">SRS1_13857</name>
</gene>
<sequence length="197" mass="21349">MTSPTDDDAITVHLNTLFALLAAQGQATYIGESISQLDHSLQAAHFAALDACPPSTIIAALLHDIGQFIPLASAHDIVVDGASVGRHAHDALGAAYLRAHGWPAAVHELVAAHVAAKRYLATDPSYRKALSTASEASLKAQGGPFTDEEKRKFEQDPLWREKVRLRRYDDRSKVVGMQVVGLEGYRRMAEDVLRGSK</sequence>
<dbReference type="Pfam" id="PF01966">
    <property type="entry name" value="HD"/>
    <property type="match status" value="1"/>
</dbReference>
<evidence type="ECO:0000313" key="3">
    <source>
        <dbReference type="Proteomes" id="UP000239563"/>
    </source>
</evidence>
<evidence type="ECO:0000313" key="2">
    <source>
        <dbReference type="EMBL" id="SJX63034.1"/>
    </source>
</evidence>
<name>A0A2N8UDJ2_9BASI</name>
<dbReference type="EMBL" id="LT795059">
    <property type="protein sequence ID" value="SJX63034.1"/>
    <property type="molecule type" value="Genomic_DNA"/>
</dbReference>
<dbReference type="InterPro" id="IPR052567">
    <property type="entry name" value="OP_Dioxygenase"/>
</dbReference>
<feature type="domain" description="HD" evidence="1">
    <location>
        <begin position="38"/>
        <end position="118"/>
    </location>
</feature>
<protein>
    <recommendedName>
        <fullName evidence="1">HD domain-containing protein</fullName>
    </recommendedName>
</protein>
<organism evidence="2 3">
    <name type="scientific">Sporisorium reilianum f. sp. reilianum</name>
    <dbReference type="NCBI Taxonomy" id="72559"/>
    <lineage>
        <taxon>Eukaryota</taxon>
        <taxon>Fungi</taxon>
        <taxon>Dikarya</taxon>
        <taxon>Basidiomycota</taxon>
        <taxon>Ustilaginomycotina</taxon>
        <taxon>Ustilaginomycetes</taxon>
        <taxon>Ustilaginales</taxon>
        <taxon>Ustilaginaceae</taxon>
        <taxon>Sporisorium</taxon>
    </lineage>
</organism>
<proteinExistence type="predicted"/>
<dbReference type="PANTHER" id="PTHR40202:SF1">
    <property type="entry name" value="HD DOMAIN-CONTAINING PROTEIN"/>
    <property type="match status" value="1"/>
</dbReference>
<dbReference type="InterPro" id="IPR006674">
    <property type="entry name" value="HD_domain"/>
</dbReference>
<dbReference type="Proteomes" id="UP000239563">
    <property type="component" value="Chromosome VI"/>
</dbReference>
<dbReference type="SUPFAM" id="SSF109604">
    <property type="entry name" value="HD-domain/PDEase-like"/>
    <property type="match status" value="1"/>
</dbReference>
<reference evidence="2 3" key="1">
    <citation type="submission" date="2017-02" db="EMBL/GenBank/DDBJ databases">
        <authorList>
            <person name="Peterson S.W."/>
        </authorList>
    </citation>
    <scope>NUCLEOTIDE SEQUENCE [LARGE SCALE GENOMIC DNA]</scope>
    <source>
        <strain evidence="2 3">SRS1_H2-8</strain>
    </source>
</reference>